<accession>A0A6G8JJC1</accession>
<name>A0A6G8JJC1_9PAST</name>
<evidence type="ECO:0000256" key="1">
    <source>
        <dbReference type="ARBA" id="ARBA00004202"/>
    </source>
</evidence>
<dbReference type="PANTHER" id="PTHR42771">
    <property type="entry name" value="IRON(3+)-HYDROXAMATE IMPORT ATP-BINDING PROTEIN FHUC"/>
    <property type="match status" value="1"/>
</dbReference>
<dbReference type="InterPro" id="IPR003439">
    <property type="entry name" value="ABC_transporter-like_ATP-bd"/>
</dbReference>
<proteinExistence type="predicted"/>
<evidence type="ECO:0000256" key="2">
    <source>
        <dbReference type="ARBA" id="ARBA00022448"/>
    </source>
</evidence>
<sequence length="211" mass="23807">MRLLGGDIQPTSGSILIDGVTLNQLSTKEAAKHIAYLPQRLPEAEDFLVHELVSLGRFPYQKWLQKPTTLDKQIINDAMDRTSVTQFANQPVNSLSGGEKQRVWLAMCLAQQTPYLLLDEPLAALDIVYQVEVMQLVRRLVNEQSLTVIIIIHDINLAAQFCDEIIALKQGNLYLKASVNEIMQEEKLLDIFGLKLHLFKHPEGEHKVAVL</sequence>
<dbReference type="InterPro" id="IPR027417">
    <property type="entry name" value="P-loop_NTPase"/>
</dbReference>
<evidence type="ECO:0000313" key="10">
    <source>
        <dbReference type="Proteomes" id="UP000501366"/>
    </source>
</evidence>
<dbReference type="CDD" id="cd03214">
    <property type="entry name" value="ABC_Iron-Siderophores_B12_Hemin"/>
    <property type="match status" value="1"/>
</dbReference>
<dbReference type="GO" id="GO:0005524">
    <property type="term" value="F:ATP binding"/>
    <property type="evidence" value="ECO:0007669"/>
    <property type="project" value="UniProtKB-KW"/>
</dbReference>
<keyword evidence="7" id="KW-0472">Membrane</keyword>
<dbReference type="PROSITE" id="PS50893">
    <property type="entry name" value="ABC_TRANSPORTER_2"/>
    <property type="match status" value="1"/>
</dbReference>
<dbReference type="PANTHER" id="PTHR42771:SF2">
    <property type="entry name" value="IRON(3+)-HYDROXAMATE IMPORT ATP-BINDING PROTEIN FHUC"/>
    <property type="match status" value="1"/>
</dbReference>
<dbReference type="Gene3D" id="3.40.50.300">
    <property type="entry name" value="P-loop containing nucleotide triphosphate hydrolases"/>
    <property type="match status" value="1"/>
</dbReference>
<dbReference type="InterPro" id="IPR051535">
    <property type="entry name" value="Siderophore_ABC-ATPase"/>
</dbReference>
<dbReference type="EMBL" id="CP015030">
    <property type="protein sequence ID" value="QIM67073.1"/>
    <property type="molecule type" value="Genomic_DNA"/>
</dbReference>
<reference evidence="9 10" key="1">
    <citation type="submission" date="2016-03" db="EMBL/GenBank/DDBJ databases">
        <authorList>
            <person name="Bojesen A.M."/>
            <person name="Planet P."/>
            <person name="Hansen M.J."/>
        </authorList>
    </citation>
    <scope>NUCLEOTIDE SEQUENCE [LARGE SCALE GENOMIC DNA]</scope>
    <source>
        <strain evidence="9 10">B 234/94</strain>
    </source>
</reference>
<evidence type="ECO:0000259" key="8">
    <source>
        <dbReference type="PROSITE" id="PS50893"/>
    </source>
</evidence>
<keyword evidence="5" id="KW-0067">ATP-binding</keyword>
<dbReference type="GO" id="GO:0005886">
    <property type="term" value="C:plasma membrane"/>
    <property type="evidence" value="ECO:0007669"/>
    <property type="project" value="UniProtKB-SubCell"/>
</dbReference>
<gene>
    <name evidence="9" type="ORF">A4G16_06650</name>
</gene>
<protein>
    <submittedName>
        <fullName evidence="9">ABC transporter</fullName>
    </submittedName>
</protein>
<dbReference type="GO" id="GO:0016887">
    <property type="term" value="F:ATP hydrolysis activity"/>
    <property type="evidence" value="ECO:0007669"/>
    <property type="project" value="InterPro"/>
</dbReference>
<evidence type="ECO:0000256" key="5">
    <source>
        <dbReference type="ARBA" id="ARBA00022840"/>
    </source>
</evidence>
<evidence type="ECO:0000256" key="3">
    <source>
        <dbReference type="ARBA" id="ARBA00022475"/>
    </source>
</evidence>
<dbReference type="InterPro" id="IPR017871">
    <property type="entry name" value="ABC_transporter-like_CS"/>
</dbReference>
<evidence type="ECO:0000313" key="9">
    <source>
        <dbReference type="EMBL" id="QIM67073.1"/>
    </source>
</evidence>
<comment type="subcellular location">
    <subcellularLocation>
        <location evidence="1">Cell membrane</location>
        <topology evidence="1">Peripheral membrane protein</topology>
    </subcellularLocation>
</comment>
<keyword evidence="3" id="KW-1003">Cell membrane</keyword>
<evidence type="ECO:0000256" key="7">
    <source>
        <dbReference type="ARBA" id="ARBA00023136"/>
    </source>
</evidence>
<evidence type="ECO:0000256" key="4">
    <source>
        <dbReference type="ARBA" id="ARBA00022741"/>
    </source>
</evidence>
<dbReference type="KEGG" id="mgra:A4G16_06650"/>
<evidence type="ECO:0000256" key="6">
    <source>
        <dbReference type="ARBA" id="ARBA00023065"/>
    </source>
</evidence>
<dbReference type="PROSITE" id="PS00211">
    <property type="entry name" value="ABC_TRANSPORTER_1"/>
    <property type="match status" value="1"/>
</dbReference>
<feature type="domain" description="ABC transporter" evidence="8">
    <location>
        <begin position="1"/>
        <end position="195"/>
    </location>
</feature>
<dbReference type="SUPFAM" id="SSF52540">
    <property type="entry name" value="P-loop containing nucleoside triphosphate hydrolases"/>
    <property type="match status" value="1"/>
</dbReference>
<dbReference type="GO" id="GO:0006811">
    <property type="term" value="P:monoatomic ion transport"/>
    <property type="evidence" value="ECO:0007669"/>
    <property type="project" value="UniProtKB-KW"/>
</dbReference>
<keyword evidence="6" id="KW-0406">Ion transport</keyword>
<dbReference type="Pfam" id="PF00005">
    <property type="entry name" value="ABC_tran"/>
    <property type="match status" value="1"/>
</dbReference>
<organism evidence="9 10">
    <name type="scientific">Mannheimia granulomatis</name>
    <dbReference type="NCBI Taxonomy" id="85402"/>
    <lineage>
        <taxon>Bacteria</taxon>
        <taxon>Pseudomonadati</taxon>
        <taxon>Pseudomonadota</taxon>
        <taxon>Gammaproteobacteria</taxon>
        <taxon>Pasteurellales</taxon>
        <taxon>Pasteurellaceae</taxon>
        <taxon>Mannheimia</taxon>
    </lineage>
</organism>
<keyword evidence="2" id="KW-0813">Transport</keyword>
<dbReference type="Proteomes" id="UP000501366">
    <property type="component" value="Chromosome"/>
</dbReference>
<dbReference type="AlphaFoldDB" id="A0A6G8JJC1"/>
<keyword evidence="4" id="KW-0547">Nucleotide-binding</keyword>